<organism evidence="3 4">
    <name type="scientific">Succiniclasticum ruminis</name>
    <dbReference type="NCBI Taxonomy" id="40841"/>
    <lineage>
        <taxon>Bacteria</taxon>
        <taxon>Bacillati</taxon>
        <taxon>Bacillota</taxon>
        <taxon>Negativicutes</taxon>
        <taxon>Acidaminococcales</taxon>
        <taxon>Acidaminococcaceae</taxon>
        <taxon>Succiniclasticum</taxon>
    </lineage>
</organism>
<keyword evidence="2" id="KW-0677">Repeat</keyword>
<evidence type="ECO:0000313" key="3">
    <source>
        <dbReference type="EMBL" id="SDB95488.1"/>
    </source>
</evidence>
<dbReference type="SUPFAM" id="SSF51161">
    <property type="entry name" value="Trimeric LpxA-like enzymes"/>
    <property type="match status" value="1"/>
</dbReference>
<dbReference type="AlphaFoldDB" id="A0A1G6HMY7"/>
<evidence type="ECO:0000256" key="1">
    <source>
        <dbReference type="ARBA" id="ARBA00022679"/>
    </source>
</evidence>
<dbReference type="InterPro" id="IPR050179">
    <property type="entry name" value="Trans_hexapeptide_repeat"/>
</dbReference>
<keyword evidence="4" id="KW-1185">Reference proteome</keyword>
<sequence>MWFVQALKKRINLFVFRAKWRKCNKHNFTVAKNMFDKNRVKVGNFTYGSLYIIMSNERHKITIGSFCSIASDVTLIVESDHPINKLSTFPFKVKCLNQKCEAISKGDIIIGNDVWIGYGSIILSGVHIGQGAIIAAGSVVAKDVPAYAIVAGVPAKVIKYRFSKEIIEKLIDFDFSCLTLDVVNKCENSLYKDINENNIYEVLNDLRGQR</sequence>
<gene>
    <name evidence="3" type="ORF">SAMN04487864_10199</name>
</gene>
<dbReference type="PANTHER" id="PTHR43300:SF11">
    <property type="entry name" value="ACETYLTRANSFERASE RV3034C-RELATED"/>
    <property type="match status" value="1"/>
</dbReference>
<name>A0A1G6HMY7_9FIRM</name>
<dbReference type="Proteomes" id="UP000198943">
    <property type="component" value="Unassembled WGS sequence"/>
</dbReference>
<dbReference type="InterPro" id="IPR011004">
    <property type="entry name" value="Trimer_LpxA-like_sf"/>
</dbReference>
<proteinExistence type="predicted"/>
<evidence type="ECO:0000256" key="2">
    <source>
        <dbReference type="ARBA" id="ARBA00022737"/>
    </source>
</evidence>
<dbReference type="GO" id="GO:0016740">
    <property type="term" value="F:transferase activity"/>
    <property type="evidence" value="ECO:0007669"/>
    <property type="project" value="UniProtKB-KW"/>
</dbReference>
<dbReference type="EMBL" id="FMYW01000001">
    <property type="protein sequence ID" value="SDB95488.1"/>
    <property type="molecule type" value="Genomic_DNA"/>
</dbReference>
<dbReference type="OrthoDB" id="9801697at2"/>
<dbReference type="Gene3D" id="2.160.10.10">
    <property type="entry name" value="Hexapeptide repeat proteins"/>
    <property type="match status" value="1"/>
</dbReference>
<dbReference type="InterPro" id="IPR001451">
    <property type="entry name" value="Hexapep"/>
</dbReference>
<dbReference type="InterPro" id="IPR018357">
    <property type="entry name" value="Hexapep_transf_CS"/>
</dbReference>
<accession>A0A1G6HMY7</accession>
<evidence type="ECO:0000313" key="4">
    <source>
        <dbReference type="Proteomes" id="UP000198943"/>
    </source>
</evidence>
<protein>
    <submittedName>
        <fullName evidence="3">Acetyltransferase (Isoleucine patch superfamily)</fullName>
    </submittedName>
</protein>
<dbReference type="PROSITE" id="PS00101">
    <property type="entry name" value="HEXAPEP_TRANSFERASES"/>
    <property type="match status" value="1"/>
</dbReference>
<dbReference type="PANTHER" id="PTHR43300">
    <property type="entry name" value="ACETYLTRANSFERASE"/>
    <property type="match status" value="1"/>
</dbReference>
<dbReference type="CDD" id="cd03349">
    <property type="entry name" value="LbH_XAT"/>
    <property type="match status" value="1"/>
</dbReference>
<dbReference type="RefSeq" id="WP_093728889.1">
    <property type="nucleotide sequence ID" value="NZ_FMYW01000001.1"/>
</dbReference>
<dbReference type="Pfam" id="PF00132">
    <property type="entry name" value="Hexapep"/>
    <property type="match status" value="1"/>
</dbReference>
<keyword evidence="1 3" id="KW-0808">Transferase</keyword>
<reference evidence="4" key="1">
    <citation type="submission" date="2016-10" db="EMBL/GenBank/DDBJ databases">
        <authorList>
            <person name="Varghese N."/>
            <person name="Submissions S."/>
        </authorList>
    </citation>
    <scope>NUCLEOTIDE SEQUENCE [LARGE SCALE GENOMIC DNA]</scope>
    <source>
        <strain evidence="4">DSM 11005</strain>
    </source>
</reference>